<dbReference type="AlphaFoldDB" id="A0A385SGQ3"/>
<keyword evidence="3" id="KW-1185">Reference proteome</keyword>
<proteinExistence type="predicted"/>
<keyword evidence="1" id="KW-0812">Transmembrane</keyword>
<protein>
    <submittedName>
        <fullName evidence="2">Uncharacterized protein</fullName>
    </submittedName>
</protein>
<feature type="transmembrane region" description="Helical" evidence="1">
    <location>
        <begin position="46"/>
        <end position="64"/>
    </location>
</feature>
<dbReference type="Proteomes" id="UP000266183">
    <property type="component" value="Chromosome"/>
</dbReference>
<keyword evidence="1" id="KW-0472">Membrane</keyword>
<dbReference type="KEGG" id="chk:D4L85_03150"/>
<evidence type="ECO:0000256" key="1">
    <source>
        <dbReference type="SAM" id="Phobius"/>
    </source>
</evidence>
<name>A0A385SGQ3_9BACT</name>
<reference evidence="3" key="1">
    <citation type="submission" date="2018-09" db="EMBL/GenBank/DDBJ databases">
        <title>Chryseolinea sp. KIS68-18 isolated from soil.</title>
        <authorList>
            <person name="Weon H.-Y."/>
            <person name="Kwon S.-W."/>
            <person name="Lee S.A."/>
        </authorList>
    </citation>
    <scope>NUCLEOTIDE SEQUENCE [LARGE SCALE GENOMIC DNA]</scope>
    <source>
        <strain evidence="3">KIS68-18</strain>
    </source>
</reference>
<sequence>MLWVHYLIVASSFLDQHQATNSIRKKRKGCPPKGNPFLFPPNPTPARWLLATGYWLLATGYWLLTTGY</sequence>
<evidence type="ECO:0000313" key="2">
    <source>
        <dbReference type="EMBL" id="AYB29641.1"/>
    </source>
</evidence>
<gene>
    <name evidence="2" type="ORF">D4L85_03150</name>
</gene>
<accession>A0A385SGQ3</accession>
<keyword evidence="1" id="KW-1133">Transmembrane helix</keyword>
<organism evidence="2 3">
    <name type="scientific">Chryseolinea soli</name>
    <dbReference type="NCBI Taxonomy" id="2321403"/>
    <lineage>
        <taxon>Bacteria</taxon>
        <taxon>Pseudomonadati</taxon>
        <taxon>Bacteroidota</taxon>
        <taxon>Cytophagia</taxon>
        <taxon>Cytophagales</taxon>
        <taxon>Fulvivirgaceae</taxon>
        <taxon>Chryseolinea</taxon>
    </lineage>
</organism>
<dbReference type="EMBL" id="CP032382">
    <property type="protein sequence ID" value="AYB29641.1"/>
    <property type="molecule type" value="Genomic_DNA"/>
</dbReference>
<evidence type="ECO:0000313" key="3">
    <source>
        <dbReference type="Proteomes" id="UP000266183"/>
    </source>
</evidence>